<organism evidence="1 2">
    <name type="scientific">Ruegeria sediminis</name>
    <dbReference type="NCBI Taxonomy" id="2583820"/>
    <lineage>
        <taxon>Bacteria</taxon>
        <taxon>Pseudomonadati</taxon>
        <taxon>Pseudomonadota</taxon>
        <taxon>Alphaproteobacteria</taxon>
        <taxon>Rhodobacterales</taxon>
        <taxon>Roseobacteraceae</taxon>
        <taxon>Ruegeria</taxon>
    </lineage>
</organism>
<name>A0ABY2X4C9_9RHOB</name>
<evidence type="ECO:0000313" key="2">
    <source>
        <dbReference type="Proteomes" id="UP001193035"/>
    </source>
</evidence>
<keyword evidence="2" id="KW-1185">Reference proteome</keyword>
<dbReference type="InterPro" id="IPR007420">
    <property type="entry name" value="DUF465"/>
</dbReference>
<dbReference type="Gene3D" id="6.10.280.50">
    <property type="match status" value="1"/>
</dbReference>
<gene>
    <name evidence="1" type="ORF">FGK63_04075</name>
</gene>
<accession>A0ABY2X4C9</accession>
<dbReference type="InterPro" id="IPR038444">
    <property type="entry name" value="DUF465_sf"/>
</dbReference>
<evidence type="ECO:0000313" key="1">
    <source>
        <dbReference type="EMBL" id="TMV10249.1"/>
    </source>
</evidence>
<protein>
    <submittedName>
        <fullName evidence="1">DUF465 domain-containing protein</fullName>
    </submittedName>
</protein>
<dbReference type="Proteomes" id="UP001193035">
    <property type="component" value="Unassembled WGS sequence"/>
</dbReference>
<dbReference type="RefSeq" id="WP_138840306.1">
    <property type="nucleotide sequence ID" value="NZ_VCPD01000001.1"/>
</dbReference>
<dbReference type="EMBL" id="VCPD01000001">
    <property type="protein sequence ID" value="TMV10249.1"/>
    <property type="molecule type" value="Genomic_DNA"/>
</dbReference>
<sequence length="54" mass="6204">MSVSAHLTELKKKHANLSLEVEEAQRSPGIDDLHIAQLKKQKLRLKEEIERLSN</sequence>
<dbReference type="Pfam" id="PF04325">
    <property type="entry name" value="DUF465"/>
    <property type="match status" value="1"/>
</dbReference>
<comment type="caution">
    <text evidence="1">The sequence shown here is derived from an EMBL/GenBank/DDBJ whole genome shotgun (WGS) entry which is preliminary data.</text>
</comment>
<proteinExistence type="predicted"/>
<reference evidence="1 2" key="1">
    <citation type="submission" date="2019-05" db="EMBL/GenBank/DDBJ databases">
        <title>Ruegeria sp. nov., isolated from tidal flat.</title>
        <authorList>
            <person name="Kim W."/>
        </authorList>
    </citation>
    <scope>NUCLEOTIDE SEQUENCE [LARGE SCALE GENOMIC DNA]</scope>
    <source>
        <strain evidence="1 2">CAU 1488</strain>
    </source>
</reference>